<dbReference type="InterPro" id="IPR036864">
    <property type="entry name" value="Zn2-C6_fun-type_DNA-bd_sf"/>
</dbReference>
<evidence type="ECO:0000313" key="4">
    <source>
        <dbReference type="Proteomes" id="UP000256964"/>
    </source>
</evidence>
<dbReference type="CDD" id="cd00067">
    <property type="entry name" value="GAL4"/>
    <property type="match status" value="1"/>
</dbReference>
<dbReference type="EMBL" id="KZ857534">
    <property type="protein sequence ID" value="RDX40853.1"/>
    <property type="molecule type" value="Genomic_DNA"/>
</dbReference>
<reference evidence="3 4" key="1">
    <citation type="journal article" date="2018" name="Biotechnol. Biofuels">
        <title>Integrative visual omics of the white-rot fungus Polyporus brumalis exposes the biotechnological potential of its oxidative enzymes for delignifying raw plant biomass.</title>
        <authorList>
            <person name="Miyauchi S."/>
            <person name="Rancon A."/>
            <person name="Drula E."/>
            <person name="Hage H."/>
            <person name="Chaduli D."/>
            <person name="Favel A."/>
            <person name="Grisel S."/>
            <person name="Henrissat B."/>
            <person name="Herpoel-Gimbert I."/>
            <person name="Ruiz-Duenas F.J."/>
            <person name="Chevret D."/>
            <person name="Hainaut M."/>
            <person name="Lin J."/>
            <person name="Wang M."/>
            <person name="Pangilinan J."/>
            <person name="Lipzen A."/>
            <person name="Lesage-Meessen L."/>
            <person name="Navarro D."/>
            <person name="Riley R."/>
            <person name="Grigoriev I.V."/>
            <person name="Zhou S."/>
            <person name="Raouche S."/>
            <person name="Rosso M.N."/>
        </authorList>
    </citation>
    <scope>NUCLEOTIDE SEQUENCE [LARGE SCALE GENOMIC DNA]</scope>
    <source>
        <strain evidence="3 4">BRFM 1820</strain>
    </source>
</reference>
<proteinExistence type="predicted"/>
<dbReference type="InterPro" id="IPR001138">
    <property type="entry name" value="Zn2Cys6_DnaBD"/>
</dbReference>
<dbReference type="STRING" id="139420.A0A371CKP7"/>
<dbReference type="AlphaFoldDB" id="A0A371CKP7"/>
<sequence>MSTDCQNATYPPYADDSELEDWSTAMPQVEVYDVSGYVPFTATLDYAQRPGCLHYVPPDAVSTRYYALQDPNVYISDSQIDSGSAPLEAYCRELPSESPSPVSTVSPSSMMDFPMAPSYEHEHDYQTDYGRVDDSSYVYVHPHVGATPAPSPIQEDLYAPSGSAAYANPNLPTQMKYTDDPSGGTDPLVQPTAHYEDFAALQTTYLPQDSAYFSAQQDYVEQNPEVVTPQVVPSQWKLGAALDKLRFPEYEGDWDMVMARITGRPYEQTFPRSPSPLSEEDMARIAEIKLSLGWPDVKRIRREKTPPAHPATPVPDADDSAAKLDPSKMVIYSPTTARRMPVSSGPSGPVLRLPAKRTYKRGTAVACKYCRKRKIGCGGPLESDEARRCLKCIARHQPCDWPASCQWPARPHTRPHTASPMELKNAH</sequence>
<dbReference type="GO" id="GO:0000981">
    <property type="term" value="F:DNA-binding transcription factor activity, RNA polymerase II-specific"/>
    <property type="evidence" value="ECO:0007669"/>
    <property type="project" value="InterPro"/>
</dbReference>
<organism evidence="3 4">
    <name type="scientific">Lentinus brumalis</name>
    <dbReference type="NCBI Taxonomy" id="2498619"/>
    <lineage>
        <taxon>Eukaryota</taxon>
        <taxon>Fungi</taxon>
        <taxon>Dikarya</taxon>
        <taxon>Basidiomycota</taxon>
        <taxon>Agaricomycotina</taxon>
        <taxon>Agaricomycetes</taxon>
        <taxon>Polyporales</taxon>
        <taxon>Polyporaceae</taxon>
        <taxon>Lentinus</taxon>
    </lineage>
</organism>
<dbReference type="Proteomes" id="UP000256964">
    <property type="component" value="Unassembled WGS sequence"/>
</dbReference>
<dbReference type="PROSITE" id="PS00463">
    <property type="entry name" value="ZN2_CY6_FUNGAL_1"/>
    <property type="match status" value="1"/>
</dbReference>
<gene>
    <name evidence="3" type="ORF">OH76DRAFT_1412626</name>
</gene>
<feature type="domain" description="Zn(2)-C6 fungal-type" evidence="2">
    <location>
        <begin position="366"/>
        <end position="399"/>
    </location>
</feature>
<evidence type="ECO:0000259" key="2">
    <source>
        <dbReference type="PROSITE" id="PS00463"/>
    </source>
</evidence>
<name>A0A371CKP7_9APHY</name>
<evidence type="ECO:0000313" key="3">
    <source>
        <dbReference type="EMBL" id="RDX40853.1"/>
    </source>
</evidence>
<dbReference type="OrthoDB" id="39175at2759"/>
<feature type="region of interest" description="Disordered" evidence="1">
    <location>
        <begin position="404"/>
        <end position="427"/>
    </location>
</feature>
<dbReference type="SUPFAM" id="SSF57701">
    <property type="entry name" value="Zn2/Cys6 DNA-binding domain"/>
    <property type="match status" value="1"/>
</dbReference>
<keyword evidence="4" id="KW-1185">Reference proteome</keyword>
<accession>A0A371CKP7</accession>
<evidence type="ECO:0000256" key="1">
    <source>
        <dbReference type="SAM" id="MobiDB-lite"/>
    </source>
</evidence>
<dbReference type="GO" id="GO:0008270">
    <property type="term" value="F:zinc ion binding"/>
    <property type="evidence" value="ECO:0007669"/>
    <property type="project" value="InterPro"/>
</dbReference>
<protein>
    <recommendedName>
        <fullName evidence="2">Zn(2)-C6 fungal-type domain-containing protein</fullName>
    </recommendedName>
</protein>